<feature type="region of interest" description="Disordered" evidence="1">
    <location>
        <begin position="416"/>
        <end position="447"/>
    </location>
</feature>
<keyword evidence="4" id="KW-1185">Reference proteome</keyword>
<dbReference type="CDD" id="cd05402">
    <property type="entry name" value="NT_PAP_TUTase"/>
    <property type="match status" value="1"/>
</dbReference>
<sequence length="1683" mass="197218">MIPTTILHRFNTLLLNRSNSEPYKDNFVRWTIALLIWDIEEQKMLALLQLNSIAKVHGLNSFWDQIKSLISETLRNPKSEQNACVLIKLSELFLIPKKALPNIARMASKWRKECEEKTERETALRRFVGSANGVLYKQWLSIVFQVCETAKVGATVALMQKPGAKTRLKKVMGKRTLAEELLTENNLAHIYENDVFFDNDRLLEHYTFGMEKDVPLIERKSHKFGADVVVFMRWFERKSERHFGTEKLQLIIKYMDNQIYDPIFDQDEQQLDKLGPFLKTLFIDAKTFAEKIKNKNSGEEKQKVQKNIFKQWKLMVENAHKTEQGNGDDKNGEMDEWISKLHANEFLHLMLNEEKLRSLKTILIRHGPDKVRENLLDFVNENVATNILNKLNTFEIVKGNKPKLILKLDENGGELNKQKEEKEKEETENDQKKEEQQKVADDEQREENWENANKFHWRIIGDEDDEFTLEKEGIEQKQKFEYYCSIWYLNGIAHKTLKVMERMAPKGSAFEKEVAKLKEHHREMNDNFEFDKCPMDQQQRADFVYKSMLIRVFRFLEHIANNKTLIENSADWNVYREENMQKWIGTESAEQWAIPKFSAEESHRIYVQFHSDNSQMVNNTTCVGAIIRRFGEMQRFFCALSVPTEMQNVKISLKTLLGEPMLLLLEERHPEVLKFDAPVSTTEVIRYKHFLQQKSGSVSAFFAGVRLALPILLQKLRTFVADNIPRIGHIPPIRFALEKAIETIRLNAFVGLRTPKTQAKTFCIVQRFINYMEMALELHANGAQMIKTEAIANWRAEKCESEAEQRRVFESQSEILSIEHFAMLTMYIIICEHESIFLDSIIGEDATRRMFGKLSVFIAVWVPFLDDELCDIKENRTNGQQEVDKVLWFRKREQIAEIYDEIMDDQMDELNIKGEMVREMVIGLFRFVRAKRTGSIRKGRDRNGHEKQPTPIHEEENAHFDETNWQLHFDALINLIMKSKSFREKLTKGFDNDENTKQRFLEFVPPNYQEAVLKLLNSDDFAEFENEIALKMGQENGEKIEKMDKEKAKADQKMKELIGEEKRTKKKNKRARKTKQRQRSAADQKEGESEQKEEKGKERKGEESERISEESEQKEEKRKEKTEEESQWNTKESEQKEEKRKERTEEESQWNTKESEQKEEKGKERKGEESQWNTKESEQKEEKGKERKGEESGQEIAREENDVEIVNEQNGVTTEEIQKQRQENGEETMEKGGKASAEKEGEKCHRMLGAELAKVNLGSFILNSFLHSNYQEFLANPNESKRYLLDIGVYVNEIWHRMEIIGILGNFTGVKWMENAGIVVNWEKRMKLWHKWKKMERKFANICTTFDEELESNLHKMLKSVILTTEGILIDDGQMEEKSEQNERKKVKMQLHLNKFAKTIIWQKRFENDFEEKNWENLDETEQNNILKMLTFNRNDKKLAHRFNEHLENWRKLTEQRRIDRNLFDQFYKHITHSFGLGSVHLGVAFAENTQQIYFGSANNDRMHLSFINELLTENGYTDCPSVELALDKVKQIVSKWSNNEARLLLTGSYALGTHARGSDIDAICIVPQKLGKKEQREHFHGTAFCDLDKKVAQRQCEDNSLYCHFCKEPKIQFLNKIPSAYCPMVQLKLANIEFDLSFVAIPPNADALPNEPIQANEVERMMAQLANQTIPQEAMLQALSGE</sequence>
<protein>
    <recommendedName>
        <fullName evidence="2">Polymerase nucleotidyl transferase domain-containing protein</fullName>
    </recommendedName>
</protein>
<dbReference type="SUPFAM" id="SSF81301">
    <property type="entry name" value="Nucleotidyltransferase"/>
    <property type="match status" value="1"/>
</dbReference>
<evidence type="ECO:0000313" key="4">
    <source>
        <dbReference type="Proteomes" id="UP001620626"/>
    </source>
</evidence>
<feature type="compositionally biased region" description="Basic and acidic residues" evidence="1">
    <location>
        <begin position="1153"/>
        <end position="1200"/>
    </location>
</feature>
<feature type="compositionally biased region" description="Basic and acidic residues" evidence="1">
    <location>
        <begin position="1216"/>
        <end position="1239"/>
    </location>
</feature>
<name>A0ABD2LVJ2_9BILA</name>
<accession>A0ABD2LVJ2</accession>
<dbReference type="Proteomes" id="UP001620626">
    <property type="component" value="Unassembled WGS sequence"/>
</dbReference>
<evidence type="ECO:0000313" key="3">
    <source>
        <dbReference type="EMBL" id="KAL3118284.1"/>
    </source>
</evidence>
<dbReference type="InterPro" id="IPR043519">
    <property type="entry name" value="NT_sf"/>
</dbReference>
<feature type="compositionally biased region" description="Basic and acidic residues" evidence="1">
    <location>
        <begin position="1131"/>
        <end position="1146"/>
    </location>
</feature>
<proteinExistence type="predicted"/>
<feature type="domain" description="Polymerase nucleotidyl transferase" evidence="2">
    <location>
        <begin position="1528"/>
        <end position="1575"/>
    </location>
</feature>
<evidence type="ECO:0000259" key="2">
    <source>
        <dbReference type="Pfam" id="PF01909"/>
    </source>
</evidence>
<dbReference type="Pfam" id="PF01909">
    <property type="entry name" value="NTP_transf_2"/>
    <property type="match status" value="1"/>
</dbReference>
<evidence type="ECO:0000256" key="1">
    <source>
        <dbReference type="SAM" id="MobiDB-lite"/>
    </source>
</evidence>
<feature type="compositionally biased region" description="Basic residues" evidence="1">
    <location>
        <begin position="1064"/>
        <end position="1078"/>
    </location>
</feature>
<dbReference type="InterPro" id="IPR052824">
    <property type="entry name" value="m6A_RNA_Methylation_Regulator"/>
</dbReference>
<comment type="caution">
    <text evidence="3">The sequence shown here is derived from an EMBL/GenBank/DDBJ whole genome shotgun (WGS) entry which is preliminary data.</text>
</comment>
<feature type="region of interest" description="Disordered" evidence="1">
    <location>
        <begin position="1039"/>
        <end position="1239"/>
    </location>
</feature>
<feature type="compositionally biased region" description="Basic and acidic residues" evidence="1">
    <location>
        <begin position="1039"/>
        <end position="1063"/>
    </location>
</feature>
<dbReference type="PANTHER" id="PTHR13585:SF19">
    <property type="entry name" value="ZINC FINGER CCCH DOMAIN-CONTAINING PROTEIN 13"/>
    <property type="match status" value="1"/>
</dbReference>
<dbReference type="Gene3D" id="3.30.460.10">
    <property type="entry name" value="Beta Polymerase, domain 2"/>
    <property type="match status" value="1"/>
</dbReference>
<dbReference type="EMBL" id="JBICBT010000287">
    <property type="protein sequence ID" value="KAL3118284.1"/>
    <property type="molecule type" value="Genomic_DNA"/>
</dbReference>
<reference evidence="3 4" key="1">
    <citation type="submission" date="2024-10" db="EMBL/GenBank/DDBJ databases">
        <authorList>
            <person name="Kim D."/>
        </authorList>
    </citation>
    <scope>NUCLEOTIDE SEQUENCE [LARGE SCALE GENOMIC DNA]</scope>
    <source>
        <strain evidence="3">BH-2024</strain>
    </source>
</reference>
<feature type="compositionally biased region" description="Basic and acidic residues" evidence="1">
    <location>
        <begin position="1080"/>
        <end position="1124"/>
    </location>
</feature>
<gene>
    <name evidence="3" type="ORF">niasHT_000999</name>
</gene>
<organism evidence="3 4">
    <name type="scientific">Heterodera trifolii</name>
    <dbReference type="NCBI Taxonomy" id="157864"/>
    <lineage>
        <taxon>Eukaryota</taxon>
        <taxon>Metazoa</taxon>
        <taxon>Ecdysozoa</taxon>
        <taxon>Nematoda</taxon>
        <taxon>Chromadorea</taxon>
        <taxon>Rhabditida</taxon>
        <taxon>Tylenchina</taxon>
        <taxon>Tylenchomorpha</taxon>
        <taxon>Tylenchoidea</taxon>
        <taxon>Heteroderidae</taxon>
        <taxon>Heteroderinae</taxon>
        <taxon>Heterodera</taxon>
    </lineage>
</organism>
<dbReference type="PANTHER" id="PTHR13585">
    <property type="entry name" value="CHASCON, ISOFORM D-RELATED"/>
    <property type="match status" value="1"/>
</dbReference>
<dbReference type="InterPro" id="IPR002934">
    <property type="entry name" value="Polymerase_NTP_transf_dom"/>
</dbReference>